<dbReference type="AlphaFoldDB" id="A0A645HUJ1"/>
<comment type="caution">
    <text evidence="1">The sequence shown here is derived from an EMBL/GenBank/DDBJ whole genome shotgun (WGS) entry which is preliminary data.</text>
</comment>
<organism evidence="1">
    <name type="scientific">bioreactor metagenome</name>
    <dbReference type="NCBI Taxonomy" id="1076179"/>
    <lineage>
        <taxon>unclassified sequences</taxon>
        <taxon>metagenomes</taxon>
        <taxon>ecological metagenomes</taxon>
    </lineage>
</organism>
<sequence>MRDQCIKDHVSHAGIERNYFIDACRWGKDGQVRDSPHVQQSDARALLSVKQVFGVGNQGSSLSSGGKVASTKITDHRTGKMLTEKAALPKL</sequence>
<reference evidence="1" key="1">
    <citation type="submission" date="2019-08" db="EMBL/GenBank/DDBJ databases">
        <authorList>
            <person name="Kucharzyk K."/>
            <person name="Murdoch R.W."/>
            <person name="Higgins S."/>
            <person name="Loffler F."/>
        </authorList>
    </citation>
    <scope>NUCLEOTIDE SEQUENCE</scope>
</reference>
<dbReference type="EMBL" id="VSSQ01094631">
    <property type="protein sequence ID" value="MPN39043.1"/>
    <property type="molecule type" value="Genomic_DNA"/>
</dbReference>
<protein>
    <submittedName>
        <fullName evidence="1">Uncharacterized protein</fullName>
    </submittedName>
</protein>
<accession>A0A645HUJ1</accession>
<gene>
    <name evidence="1" type="ORF">SDC9_186569</name>
</gene>
<evidence type="ECO:0000313" key="1">
    <source>
        <dbReference type="EMBL" id="MPN39043.1"/>
    </source>
</evidence>
<name>A0A645HUJ1_9ZZZZ</name>
<proteinExistence type="predicted"/>